<comment type="caution">
    <text evidence="8">The sequence shown here is derived from an EMBL/GenBank/DDBJ whole genome shotgun (WGS) entry which is preliminary data.</text>
</comment>
<keyword evidence="3 6" id="KW-0812">Transmembrane</keyword>
<comment type="subcellular location">
    <subcellularLocation>
        <location evidence="1">Cell membrane</location>
        <topology evidence="1">Multi-pass membrane protein</topology>
    </subcellularLocation>
</comment>
<dbReference type="SUPFAM" id="SSF81342">
    <property type="entry name" value="Transmembrane di-heme cytochromes"/>
    <property type="match status" value="1"/>
</dbReference>
<evidence type="ECO:0000256" key="4">
    <source>
        <dbReference type="ARBA" id="ARBA00022989"/>
    </source>
</evidence>
<evidence type="ECO:0000313" key="8">
    <source>
        <dbReference type="EMBL" id="KHL01804.1"/>
    </source>
</evidence>
<protein>
    <submittedName>
        <fullName evidence="8">Membrane protein</fullName>
    </submittedName>
</protein>
<keyword evidence="2" id="KW-1003">Cell membrane</keyword>
<dbReference type="Pfam" id="PF01292">
    <property type="entry name" value="Ni_hydr_CYTB"/>
    <property type="match status" value="1"/>
</dbReference>
<dbReference type="Proteomes" id="UP000030982">
    <property type="component" value="Unassembled WGS sequence"/>
</dbReference>
<dbReference type="GO" id="GO:0022904">
    <property type="term" value="P:respiratory electron transport chain"/>
    <property type="evidence" value="ECO:0007669"/>
    <property type="project" value="InterPro"/>
</dbReference>
<evidence type="ECO:0000259" key="7">
    <source>
        <dbReference type="Pfam" id="PF01292"/>
    </source>
</evidence>
<proteinExistence type="predicted"/>
<reference evidence="8 9" key="1">
    <citation type="submission" date="2014-09" db="EMBL/GenBank/DDBJ databases">
        <title>Genome sequence of Sinomonas sp. MUSC 117.</title>
        <authorList>
            <person name="Lee L.-H."/>
        </authorList>
    </citation>
    <scope>NUCLEOTIDE SEQUENCE [LARGE SCALE GENOMIC DNA]</scope>
    <source>
        <strain evidence="8 9">MUSC 117</strain>
    </source>
</reference>
<dbReference type="STRING" id="1338436.LK10_14600"/>
<feature type="transmembrane region" description="Helical" evidence="6">
    <location>
        <begin position="274"/>
        <end position="294"/>
    </location>
</feature>
<dbReference type="AlphaFoldDB" id="A0A0B2ADX1"/>
<feature type="transmembrane region" description="Helical" evidence="6">
    <location>
        <begin position="20"/>
        <end position="40"/>
    </location>
</feature>
<evidence type="ECO:0000256" key="6">
    <source>
        <dbReference type="SAM" id="Phobius"/>
    </source>
</evidence>
<evidence type="ECO:0000256" key="3">
    <source>
        <dbReference type="ARBA" id="ARBA00022692"/>
    </source>
</evidence>
<dbReference type="GO" id="GO:0005886">
    <property type="term" value="C:plasma membrane"/>
    <property type="evidence" value="ECO:0007669"/>
    <property type="project" value="UniProtKB-SubCell"/>
</dbReference>
<dbReference type="GO" id="GO:0009055">
    <property type="term" value="F:electron transfer activity"/>
    <property type="evidence" value="ECO:0007669"/>
    <property type="project" value="InterPro"/>
</dbReference>
<dbReference type="OrthoDB" id="9795587at2"/>
<evidence type="ECO:0000313" key="9">
    <source>
        <dbReference type="Proteomes" id="UP000030982"/>
    </source>
</evidence>
<feature type="transmembrane region" description="Helical" evidence="6">
    <location>
        <begin position="123"/>
        <end position="143"/>
    </location>
</feature>
<feature type="transmembrane region" description="Helical" evidence="6">
    <location>
        <begin position="230"/>
        <end position="254"/>
    </location>
</feature>
<dbReference type="InterPro" id="IPR016174">
    <property type="entry name" value="Di-haem_cyt_TM"/>
</dbReference>
<evidence type="ECO:0000256" key="5">
    <source>
        <dbReference type="ARBA" id="ARBA00023136"/>
    </source>
</evidence>
<evidence type="ECO:0000256" key="2">
    <source>
        <dbReference type="ARBA" id="ARBA00022475"/>
    </source>
</evidence>
<keyword evidence="9" id="KW-1185">Reference proteome</keyword>
<sequence>MPTSPSTAPAWTKAAWFKPAVIAVGAVVVLGILVLLAKWLRSTEAVSSFIATYPGYASQPAGTPVGLPVWLNWSHFLNMFFIVLIIRSGLQVRYTTRPQGYWKRNNKGLIKTKGQPKKISLDLWFHLSLDALWVLNGLIYWILLFSTGQWKRVIPTSWDVFPHAVSVAIQYASLNWPLENGWTNYNALQLLFYFITSFIAAPLAILTGLRMSGAWPSKAPRLNKAYPIELARSVHFPVAIYFVAFVIVHVTLVLTTGVLRNLNHIFAANDGEGWLGFGFFAAAVVVIVAAWFLARPLFLRPIASLMGSVTRN</sequence>
<gene>
    <name evidence="8" type="ORF">LK10_14600</name>
</gene>
<feature type="domain" description="Cytochrome b561 bacterial/Ni-hydrogenase" evidence="7">
    <location>
        <begin position="69"/>
        <end position="260"/>
    </location>
</feature>
<dbReference type="RefSeq" id="WP_043125095.1">
    <property type="nucleotide sequence ID" value="NZ_JTDL01000138.1"/>
</dbReference>
<accession>A0A0B2ADX1</accession>
<dbReference type="InterPro" id="IPR011577">
    <property type="entry name" value="Cyt_b561_bac/Ni-Hgenase"/>
</dbReference>
<evidence type="ECO:0000256" key="1">
    <source>
        <dbReference type="ARBA" id="ARBA00004651"/>
    </source>
</evidence>
<feature type="transmembrane region" description="Helical" evidence="6">
    <location>
        <begin position="190"/>
        <end position="209"/>
    </location>
</feature>
<name>A0A0B2ADX1_9MICC</name>
<keyword evidence="5 6" id="KW-0472">Membrane</keyword>
<dbReference type="EMBL" id="JTDL01000138">
    <property type="protein sequence ID" value="KHL01804.1"/>
    <property type="molecule type" value="Genomic_DNA"/>
</dbReference>
<dbReference type="Gene3D" id="1.20.950.20">
    <property type="entry name" value="Transmembrane di-heme cytochromes, Chain C"/>
    <property type="match status" value="1"/>
</dbReference>
<organism evidence="8 9">
    <name type="scientific">Sinomonas humi</name>
    <dbReference type="NCBI Taxonomy" id="1338436"/>
    <lineage>
        <taxon>Bacteria</taxon>
        <taxon>Bacillati</taxon>
        <taxon>Actinomycetota</taxon>
        <taxon>Actinomycetes</taxon>
        <taxon>Micrococcales</taxon>
        <taxon>Micrococcaceae</taxon>
        <taxon>Sinomonas</taxon>
    </lineage>
</organism>
<keyword evidence="4 6" id="KW-1133">Transmembrane helix</keyword>